<gene>
    <name evidence="1" type="ORF">GR138_20940</name>
</gene>
<comment type="caution">
    <text evidence="1">The sequence shown here is derived from an EMBL/GenBank/DDBJ whole genome shotgun (WGS) entry which is preliminary data.</text>
</comment>
<dbReference type="RefSeq" id="WP_160861196.1">
    <property type="nucleotide sequence ID" value="NZ_WUMK01000008.1"/>
</dbReference>
<name>A0A6N8SF24_9HYPH</name>
<keyword evidence="2" id="KW-1185">Reference proteome</keyword>
<protein>
    <submittedName>
        <fullName evidence="1">Uncharacterized protein</fullName>
    </submittedName>
</protein>
<dbReference type="OrthoDB" id="8400670at2"/>
<organism evidence="1 2">
    <name type="scientific">Shinella kummerowiae</name>
    <dbReference type="NCBI Taxonomy" id="417745"/>
    <lineage>
        <taxon>Bacteria</taxon>
        <taxon>Pseudomonadati</taxon>
        <taxon>Pseudomonadota</taxon>
        <taxon>Alphaproteobacteria</taxon>
        <taxon>Hyphomicrobiales</taxon>
        <taxon>Rhizobiaceae</taxon>
        <taxon>Shinella</taxon>
    </lineage>
</organism>
<dbReference type="AlphaFoldDB" id="A0A6N8SF24"/>
<dbReference type="Pfam" id="PF17419">
    <property type="entry name" value="MauJ"/>
    <property type="match status" value="1"/>
</dbReference>
<proteinExistence type="predicted"/>
<evidence type="ECO:0000313" key="2">
    <source>
        <dbReference type="Proteomes" id="UP000435802"/>
    </source>
</evidence>
<dbReference type="Proteomes" id="UP000435802">
    <property type="component" value="Unassembled WGS sequence"/>
</dbReference>
<dbReference type="InterPro" id="IPR035383">
    <property type="entry name" value="MauJ"/>
</dbReference>
<reference evidence="1 2" key="1">
    <citation type="submission" date="2019-12" db="EMBL/GenBank/DDBJ databases">
        <title>Shinella kummerowiae sp. nov., a symbiotic bacterium isolated from root nodules of the herbal legume Kummerowia stipulacea.</title>
        <authorList>
            <person name="Gao J."/>
        </authorList>
    </citation>
    <scope>NUCLEOTIDE SEQUENCE [LARGE SCALE GENOMIC DNA]</scope>
    <source>
        <strain evidence="1 2">CCBAU 25048</strain>
    </source>
</reference>
<dbReference type="EMBL" id="WUMK01000008">
    <property type="protein sequence ID" value="MXN47674.1"/>
    <property type="molecule type" value="Genomic_DNA"/>
</dbReference>
<accession>A0A6N8SF24</accession>
<sequence>MYARDLMIWLHDRLAERGTLDQTKERFESLRRYNLLPQGRENAGVRISNKQIANAILGFAHYSSGYAGHVSLILGDLRPVGGINASFRNAANLQDAVAILVSTDDDGTGLLRLTLSVEQDFTSDEFAATLRFRNKDKTRTVSFVSKYALSLFNEGAENKYDHDRLDKLTAVERSFGAKIFRDLSRTVSISRQLDRPFKTDWREYETEEEKAAFHRKLGARQSSRFLNLRADTQVTWPKEPTRMEFGGHHLILFPKTKDNSHSVSIDLIQERMSQDAAATLINRMLSVMSWCNDQPASLHEGWSGSPVPAPVPKKNLASTTINEWYFYRTLPTDENLLRCLAYYRDALNAYSVGLASHSVLSFFRVFETRYDTKKKVTEWVNAVFPDIEPAVLESALKAFEADRQLEQVDIGTYVYHNCRVATAHAARDFPSDPDRAEESRRLLNASRIMQSLARFFIKQEFNFSTTYLTDNPN</sequence>
<evidence type="ECO:0000313" key="1">
    <source>
        <dbReference type="EMBL" id="MXN47674.1"/>
    </source>
</evidence>